<keyword evidence="3" id="KW-0560">Oxidoreductase</keyword>
<dbReference type="Pfam" id="PF03992">
    <property type="entry name" value="ABM"/>
    <property type="match status" value="1"/>
</dbReference>
<evidence type="ECO:0000313" key="4">
    <source>
        <dbReference type="Proteomes" id="UP000306340"/>
    </source>
</evidence>
<organism evidence="3 4">
    <name type="scientific">Cereibacter changlensis</name>
    <dbReference type="NCBI Taxonomy" id="402884"/>
    <lineage>
        <taxon>Bacteria</taxon>
        <taxon>Pseudomonadati</taxon>
        <taxon>Pseudomonadota</taxon>
        <taxon>Alphaproteobacteria</taxon>
        <taxon>Rhodobacterales</taxon>
        <taxon>Paracoccaceae</taxon>
        <taxon>Cereibacter</taxon>
    </lineage>
</organism>
<proteinExistence type="predicted"/>
<feature type="domain" description="ABM" evidence="2">
    <location>
        <begin position="1"/>
        <end position="45"/>
    </location>
</feature>
<dbReference type="Gene3D" id="3.30.70.100">
    <property type="match status" value="1"/>
</dbReference>
<keyword evidence="3" id="KW-0503">Monooxygenase</keyword>
<evidence type="ECO:0000313" key="3">
    <source>
        <dbReference type="EMBL" id="TKA97472.1"/>
    </source>
</evidence>
<reference evidence="3 4" key="1">
    <citation type="submission" date="2019-04" db="EMBL/GenBank/DDBJ databases">
        <title>Crypto-aerobic microbial life in anoxic (sulfidic) marine sediments.</title>
        <authorList>
            <person name="Bhattacharya S."/>
            <person name="Roy C."/>
            <person name="Mondal N."/>
            <person name="Sarkar J."/>
            <person name="Mandal S."/>
            <person name="Rameez M.J."/>
            <person name="Ghosh W."/>
        </authorList>
    </citation>
    <scope>NUCLEOTIDE SEQUENCE [LARGE SCALE GENOMIC DNA]</scope>
    <source>
        <strain evidence="3 4">SBBC</strain>
    </source>
</reference>
<dbReference type="InterPro" id="IPR011008">
    <property type="entry name" value="Dimeric_a/b-barrel"/>
</dbReference>
<dbReference type="SUPFAM" id="SSF54909">
    <property type="entry name" value="Dimeric alpha+beta barrel"/>
    <property type="match status" value="1"/>
</dbReference>
<dbReference type="AlphaFoldDB" id="A0A4U0YXC9"/>
<dbReference type="RefSeq" id="WP_136791737.1">
    <property type="nucleotide sequence ID" value="NZ_SWAU01000036.1"/>
</dbReference>
<name>A0A4U0YXC9_9RHOB</name>
<evidence type="ECO:0000256" key="1">
    <source>
        <dbReference type="SAM" id="MobiDB-lite"/>
    </source>
</evidence>
<feature type="region of interest" description="Disordered" evidence="1">
    <location>
        <begin position="46"/>
        <end position="74"/>
    </location>
</feature>
<gene>
    <name evidence="3" type="ORF">FAZ78_05930</name>
</gene>
<dbReference type="GO" id="GO:0004497">
    <property type="term" value="F:monooxygenase activity"/>
    <property type="evidence" value="ECO:0007669"/>
    <property type="project" value="UniProtKB-KW"/>
</dbReference>
<protein>
    <submittedName>
        <fullName evidence="3">Antibiotic biosynthesis monooxygenase</fullName>
    </submittedName>
</protein>
<accession>A0A4U0YXC9</accession>
<feature type="compositionally biased region" description="Low complexity" evidence="1">
    <location>
        <begin position="46"/>
        <end position="61"/>
    </location>
</feature>
<dbReference type="EMBL" id="SWAU01000036">
    <property type="protein sequence ID" value="TKA97472.1"/>
    <property type="molecule type" value="Genomic_DNA"/>
</dbReference>
<comment type="caution">
    <text evidence="3">The sequence shown here is derived from an EMBL/GenBank/DDBJ whole genome shotgun (WGS) entry which is preliminary data.</text>
</comment>
<dbReference type="InterPro" id="IPR007138">
    <property type="entry name" value="ABM_dom"/>
</dbReference>
<feature type="non-terminal residue" evidence="3">
    <location>
        <position position="1"/>
    </location>
</feature>
<sequence length="74" mass="8003">AFETVWKSRDSQLPQVPGFVSFHLMRGPSKEDHTLYASHTLWASRGRPRSGAAGSGPAAGSTCDQESIRRSCAL</sequence>
<dbReference type="Proteomes" id="UP000306340">
    <property type="component" value="Unassembled WGS sequence"/>
</dbReference>
<evidence type="ECO:0000259" key="2">
    <source>
        <dbReference type="Pfam" id="PF03992"/>
    </source>
</evidence>